<dbReference type="InterPro" id="IPR016461">
    <property type="entry name" value="COMT-like"/>
</dbReference>
<dbReference type="InterPro" id="IPR036390">
    <property type="entry name" value="WH_DNA-bd_sf"/>
</dbReference>
<dbReference type="KEGG" id="psco:LY89DRAFT_768858"/>
<dbReference type="PANTHER" id="PTHR43712:SF1">
    <property type="entry name" value="HYPOTHETICAL O-METHYLTRANSFERASE (EUROFUNG)-RELATED"/>
    <property type="match status" value="1"/>
</dbReference>
<sequence>MRSNTIQYEALAEQIESLLRDPESTIAQIKDEVTRRRLIEAGRKLSVSLERPRETLRRIGYAHLQLPLSLVGVETKLFSASASEPRPFSIAELTERAGVDKNLLKRLLRYYQATDILAQNDDDTYQSTNVTRALSNDDHANSLRWTHKITAQGALNLPSWLQTHQYSDPVGILPTAWSSVVPTDKHPYEWLADNPWALKLAQAHMRVQREGRPLFFDALDFQQRFAQNTTSETLLFVDVGGSTGPQSRVLRQRFPDLPGRVLLQDRPEVIEQAKADLAAARIEAEVYDIFTPQPIKGARTYYTRNIFHAWGDATCVEILINAKAGLTDQSVLLIDEIVLPERDTTAQGAQHDIEVMICVGGIERTKAQWENLLNSAGLKMQEVVNYDTDFEDSVIIAGLGLN</sequence>
<proteinExistence type="predicted"/>
<dbReference type="Gene3D" id="3.40.50.150">
    <property type="entry name" value="Vaccinia Virus protein VP39"/>
    <property type="match status" value="1"/>
</dbReference>
<evidence type="ECO:0000313" key="5">
    <source>
        <dbReference type="EMBL" id="KUJ06912.1"/>
    </source>
</evidence>
<keyword evidence="1 5" id="KW-0489">Methyltransferase</keyword>
<dbReference type="SUPFAM" id="SSF46785">
    <property type="entry name" value="Winged helix' DNA-binding domain"/>
    <property type="match status" value="1"/>
</dbReference>
<dbReference type="RefSeq" id="XP_018061267.1">
    <property type="nucleotide sequence ID" value="XM_018221802.1"/>
</dbReference>
<dbReference type="Gene3D" id="1.10.10.10">
    <property type="entry name" value="Winged helix-like DNA-binding domain superfamily/Winged helix DNA-binding domain"/>
    <property type="match status" value="1"/>
</dbReference>
<dbReference type="InterPro" id="IPR036388">
    <property type="entry name" value="WH-like_DNA-bd_sf"/>
</dbReference>
<evidence type="ECO:0000256" key="3">
    <source>
        <dbReference type="ARBA" id="ARBA00022691"/>
    </source>
</evidence>
<dbReference type="EMBL" id="KQ947443">
    <property type="protein sequence ID" value="KUJ06912.1"/>
    <property type="molecule type" value="Genomic_DNA"/>
</dbReference>
<dbReference type="GO" id="GO:0032259">
    <property type="term" value="P:methylation"/>
    <property type="evidence" value="ECO:0007669"/>
    <property type="project" value="UniProtKB-KW"/>
</dbReference>
<keyword evidence="6" id="KW-1185">Reference proteome</keyword>
<dbReference type="InterPro" id="IPR001077">
    <property type="entry name" value="COMT_C"/>
</dbReference>
<keyword evidence="2 5" id="KW-0808">Transferase</keyword>
<organism evidence="5 6">
    <name type="scientific">Mollisia scopiformis</name>
    <name type="common">Conifer needle endophyte fungus</name>
    <name type="synonym">Phialocephala scopiformis</name>
    <dbReference type="NCBI Taxonomy" id="149040"/>
    <lineage>
        <taxon>Eukaryota</taxon>
        <taxon>Fungi</taxon>
        <taxon>Dikarya</taxon>
        <taxon>Ascomycota</taxon>
        <taxon>Pezizomycotina</taxon>
        <taxon>Leotiomycetes</taxon>
        <taxon>Helotiales</taxon>
        <taxon>Mollisiaceae</taxon>
        <taxon>Mollisia</taxon>
    </lineage>
</organism>
<dbReference type="GeneID" id="28831528"/>
<dbReference type="AlphaFoldDB" id="A0A132B3E5"/>
<keyword evidence="3" id="KW-0949">S-adenosyl-L-methionine</keyword>
<dbReference type="InParanoid" id="A0A132B3E5"/>
<feature type="domain" description="O-methyltransferase C-terminal" evidence="4">
    <location>
        <begin position="235"/>
        <end position="378"/>
    </location>
</feature>
<dbReference type="InterPro" id="IPR029063">
    <property type="entry name" value="SAM-dependent_MTases_sf"/>
</dbReference>
<evidence type="ECO:0000256" key="2">
    <source>
        <dbReference type="ARBA" id="ARBA00022679"/>
    </source>
</evidence>
<reference evidence="5 6" key="1">
    <citation type="submission" date="2015-10" db="EMBL/GenBank/DDBJ databases">
        <title>Full genome of DAOMC 229536 Phialocephala scopiformis, a fungal endophyte of spruce producing the potent anti-insectan compound rugulosin.</title>
        <authorList>
            <consortium name="DOE Joint Genome Institute"/>
            <person name="Walker A.K."/>
            <person name="Frasz S.L."/>
            <person name="Seifert K.A."/>
            <person name="Miller J.D."/>
            <person name="Mondo S.J."/>
            <person name="Labutti K."/>
            <person name="Lipzen A."/>
            <person name="Dockter R."/>
            <person name="Kennedy M."/>
            <person name="Grigoriev I.V."/>
            <person name="Spatafora J.W."/>
        </authorList>
    </citation>
    <scope>NUCLEOTIDE SEQUENCE [LARGE SCALE GENOMIC DNA]</scope>
    <source>
        <strain evidence="5 6">CBS 120377</strain>
    </source>
</reference>
<dbReference type="SUPFAM" id="SSF53335">
    <property type="entry name" value="S-adenosyl-L-methionine-dependent methyltransferases"/>
    <property type="match status" value="1"/>
</dbReference>
<dbReference type="Pfam" id="PF00891">
    <property type="entry name" value="Methyltransf_2"/>
    <property type="match status" value="1"/>
</dbReference>
<accession>A0A132B3E5</accession>
<name>A0A132B3E5_MOLSC</name>
<dbReference type="GO" id="GO:0008171">
    <property type="term" value="F:O-methyltransferase activity"/>
    <property type="evidence" value="ECO:0007669"/>
    <property type="project" value="InterPro"/>
</dbReference>
<evidence type="ECO:0000256" key="1">
    <source>
        <dbReference type="ARBA" id="ARBA00022603"/>
    </source>
</evidence>
<protein>
    <submittedName>
        <fullName evidence="5">S-adenosyl-L-methionine-dependent methyltransferase</fullName>
    </submittedName>
</protein>
<dbReference type="OrthoDB" id="2410195at2759"/>
<dbReference type="Proteomes" id="UP000070700">
    <property type="component" value="Unassembled WGS sequence"/>
</dbReference>
<evidence type="ECO:0000313" key="6">
    <source>
        <dbReference type="Proteomes" id="UP000070700"/>
    </source>
</evidence>
<gene>
    <name evidence="5" type="ORF">LY89DRAFT_768858</name>
</gene>
<dbReference type="PANTHER" id="PTHR43712">
    <property type="entry name" value="PUTATIVE (AFU_ORTHOLOGUE AFUA_4G14580)-RELATED"/>
    <property type="match status" value="1"/>
</dbReference>
<dbReference type="PROSITE" id="PS51683">
    <property type="entry name" value="SAM_OMT_II"/>
    <property type="match status" value="1"/>
</dbReference>
<evidence type="ECO:0000259" key="4">
    <source>
        <dbReference type="Pfam" id="PF00891"/>
    </source>
</evidence>